<evidence type="ECO:0000313" key="2">
    <source>
        <dbReference type="EMBL" id="ROR96054.1"/>
    </source>
</evidence>
<dbReference type="InterPro" id="IPR010310">
    <property type="entry name" value="T7SS_ESAT-6-like"/>
</dbReference>
<dbReference type="Pfam" id="PF06013">
    <property type="entry name" value="WXG100"/>
    <property type="match status" value="1"/>
</dbReference>
<organism evidence="2 3">
    <name type="scientific">Salana multivorans</name>
    <dbReference type="NCBI Taxonomy" id="120377"/>
    <lineage>
        <taxon>Bacteria</taxon>
        <taxon>Bacillati</taxon>
        <taxon>Actinomycetota</taxon>
        <taxon>Actinomycetes</taxon>
        <taxon>Micrococcales</taxon>
        <taxon>Beutenbergiaceae</taxon>
        <taxon>Salana</taxon>
    </lineage>
</organism>
<name>A0A3N2D9B3_9MICO</name>
<dbReference type="SUPFAM" id="SSF140453">
    <property type="entry name" value="EsxAB dimer-like"/>
    <property type="match status" value="1"/>
</dbReference>
<evidence type="ECO:0000256" key="1">
    <source>
        <dbReference type="RuleBase" id="RU362001"/>
    </source>
</evidence>
<proteinExistence type="inferred from homology"/>
<dbReference type="AlphaFoldDB" id="A0A3N2D9B3"/>
<dbReference type="InterPro" id="IPR036689">
    <property type="entry name" value="ESAT-6-like_sf"/>
</dbReference>
<sequence>MAENVRVAEGAIQRGADIVSSSRVELRRELDALQGRLASLPSRWKGLGSVAFTSLMERWQGDATRIIAALDEFEAQLLGSQKSYDESDEAAQVSMNTLTARLG</sequence>
<protein>
    <recommendedName>
        <fullName evidence="1">ESAT-6-like protein</fullName>
    </recommendedName>
</protein>
<keyword evidence="3" id="KW-1185">Reference proteome</keyword>
<dbReference type="Gene3D" id="1.10.287.1060">
    <property type="entry name" value="ESAT-6-like"/>
    <property type="match status" value="1"/>
</dbReference>
<gene>
    <name evidence="2" type="ORF">EDD28_0628</name>
</gene>
<dbReference type="EMBL" id="RKHQ01000001">
    <property type="protein sequence ID" value="ROR96054.1"/>
    <property type="molecule type" value="Genomic_DNA"/>
</dbReference>
<accession>A0A3N2D9B3</accession>
<comment type="caution">
    <text evidence="2">The sequence shown here is derived from an EMBL/GenBank/DDBJ whole genome shotgun (WGS) entry which is preliminary data.</text>
</comment>
<dbReference type="OrthoDB" id="3253863at2"/>
<reference evidence="2 3" key="1">
    <citation type="submission" date="2018-11" db="EMBL/GenBank/DDBJ databases">
        <title>Sequencing the genomes of 1000 actinobacteria strains.</title>
        <authorList>
            <person name="Klenk H.-P."/>
        </authorList>
    </citation>
    <scope>NUCLEOTIDE SEQUENCE [LARGE SCALE GENOMIC DNA]</scope>
    <source>
        <strain evidence="2 3">DSM 13521</strain>
    </source>
</reference>
<comment type="similarity">
    <text evidence="1">Belongs to the WXG100 family.</text>
</comment>
<evidence type="ECO:0000313" key="3">
    <source>
        <dbReference type="Proteomes" id="UP000275356"/>
    </source>
</evidence>
<dbReference type="RefSeq" id="WP_123738287.1">
    <property type="nucleotide sequence ID" value="NZ_CALFQU010000012.1"/>
</dbReference>
<dbReference type="Proteomes" id="UP000275356">
    <property type="component" value="Unassembled WGS sequence"/>
</dbReference>
<dbReference type="NCBIfam" id="TIGR03930">
    <property type="entry name" value="WXG100_ESAT6"/>
    <property type="match status" value="1"/>
</dbReference>